<dbReference type="Proteomes" id="UP001177260">
    <property type="component" value="Unassembled WGS sequence"/>
</dbReference>
<reference evidence="1 2" key="1">
    <citation type="journal article" date="2023" name="ACS Omega">
        <title>Identification of the Neoaspergillic Acid Biosynthesis Gene Cluster by Establishing an In Vitro CRISPR-Ribonucleoprotein Genetic System in Aspergillus melleus.</title>
        <authorList>
            <person name="Yuan B."/>
            <person name="Grau M.F."/>
            <person name="Murata R.M."/>
            <person name="Torok T."/>
            <person name="Venkateswaran K."/>
            <person name="Stajich J.E."/>
            <person name="Wang C.C.C."/>
        </authorList>
    </citation>
    <scope>NUCLEOTIDE SEQUENCE [LARGE SCALE GENOMIC DNA]</scope>
    <source>
        <strain evidence="1 2">IMV 1140</strain>
    </source>
</reference>
<evidence type="ECO:0000313" key="1">
    <source>
        <dbReference type="EMBL" id="KAK1147907.1"/>
    </source>
</evidence>
<dbReference type="EMBL" id="JAOPJF010000010">
    <property type="protein sequence ID" value="KAK1147907.1"/>
    <property type="molecule type" value="Genomic_DNA"/>
</dbReference>
<evidence type="ECO:0000313" key="2">
    <source>
        <dbReference type="Proteomes" id="UP001177260"/>
    </source>
</evidence>
<sequence length="229" mass="26451">MAMITIDIVSDIVCMWCFIGKRRLDKAIQLYKRTYPGGSSDTFVITWRPYYLQHNRSLPSVDKRVPAEQKLAHMTPEQRTGLMNRMERIARAVGIRLNHDGKIGRTRYAHRLILLSQIEDQKKSQVGELQYAMAEKLFQAYHELAKDISDREVLREIGQNVLGLQAAEIDAWLDDEENEKRVNDEAQRNLELVSAGVPVFLIQGEEYRVDGAQDIEDFMDIFVRIRGSI</sequence>
<keyword evidence="2" id="KW-1185">Reference proteome</keyword>
<gene>
    <name evidence="1" type="ORF">N8T08_000422</name>
</gene>
<accession>A0ACC3BBT0</accession>
<organism evidence="1 2">
    <name type="scientific">Aspergillus melleus</name>
    <dbReference type="NCBI Taxonomy" id="138277"/>
    <lineage>
        <taxon>Eukaryota</taxon>
        <taxon>Fungi</taxon>
        <taxon>Dikarya</taxon>
        <taxon>Ascomycota</taxon>
        <taxon>Pezizomycotina</taxon>
        <taxon>Eurotiomycetes</taxon>
        <taxon>Eurotiomycetidae</taxon>
        <taxon>Eurotiales</taxon>
        <taxon>Aspergillaceae</taxon>
        <taxon>Aspergillus</taxon>
        <taxon>Aspergillus subgen. Circumdati</taxon>
    </lineage>
</organism>
<proteinExistence type="predicted"/>
<comment type="caution">
    <text evidence="1">The sequence shown here is derived from an EMBL/GenBank/DDBJ whole genome shotgun (WGS) entry which is preliminary data.</text>
</comment>
<protein>
    <submittedName>
        <fullName evidence="1">Uncharacterized protein</fullName>
    </submittedName>
</protein>
<name>A0ACC3BBT0_9EURO</name>